<keyword evidence="1" id="KW-0812">Transmembrane</keyword>
<proteinExistence type="predicted"/>
<evidence type="ECO:0000256" key="1">
    <source>
        <dbReference type="SAM" id="Phobius"/>
    </source>
</evidence>
<keyword evidence="1" id="KW-1133">Transmembrane helix</keyword>
<accession>A0AAE5P4E5</accession>
<keyword evidence="1" id="KW-0472">Membrane</keyword>
<dbReference type="EMBL" id="NTYW01000034">
    <property type="protein sequence ID" value="PES33726.1"/>
    <property type="molecule type" value="Genomic_DNA"/>
</dbReference>
<gene>
    <name evidence="2" type="ORF">CN497_21500</name>
</gene>
<dbReference type="AlphaFoldDB" id="A0AAE5P4E5"/>
<evidence type="ECO:0000313" key="3">
    <source>
        <dbReference type="Proteomes" id="UP000220341"/>
    </source>
</evidence>
<reference evidence="2 3" key="1">
    <citation type="submission" date="2017-09" db="EMBL/GenBank/DDBJ databases">
        <title>Large-scale bioinformatics analysis of Bacillus genomes uncovers conserved roles of natural products in bacterial physiology.</title>
        <authorList>
            <consortium name="Agbiome Team Llc"/>
            <person name="Bleich R.M."/>
            <person name="Kirk G.J."/>
            <person name="Santa Maria K.C."/>
            <person name="Allen S.E."/>
            <person name="Farag S."/>
            <person name="Shank E.A."/>
            <person name="Bowers A."/>
        </authorList>
    </citation>
    <scope>NUCLEOTIDE SEQUENCE [LARGE SCALE GENOMIC DNA]</scope>
    <source>
        <strain evidence="2 3">AFS003013</strain>
    </source>
</reference>
<organism evidence="2 3">
    <name type="scientific">Priestia megaterium</name>
    <name type="common">Bacillus megaterium</name>
    <dbReference type="NCBI Taxonomy" id="1404"/>
    <lineage>
        <taxon>Bacteria</taxon>
        <taxon>Bacillati</taxon>
        <taxon>Bacillota</taxon>
        <taxon>Bacilli</taxon>
        <taxon>Bacillales</taxon>
        <taxon>Bacillaceae</taxon>
        <taxon>Priestia</taxon>
    </lineage>
</organism>
<name>A0AAE5P4E5_PRIMG</name>
<feature type="transmembrane region" description="Helical" evidence="1">
    <location>
        <begin position="12"/>
        <end position="32"/>
    </location>
</feature>
<sequence>MWKSMVSYLPEWQVFVQALMAFFIPYIISRLFNWTRTSEEE</sequence>
<protein>
    <submittedName>
        <fullName evidence="2">Uncharacterized protein</fullName>
    </submittedName>
</protein>
<evidence type="ECO:0000313" key="2">
    <source>
        <dbReference type="EMBL" id="PES33726.1"/>
    </source>
</evidence>
<comment type="caution">
    <text evidence="2">The sequence shown here is derived from an EMBL/GenBank/DDBJ whole genome shotgun (WGS) entry which is preliminary data.</text>
</comment>
<dbReference type="Proteomes" id="UP000220341">
    <property type="component" value="Unassembled WGS sequence"/>
</dbReference>